<reference evidence="2 3" key="1">
    <citation type="submission" date="2023-07" db="EMBL/GenBank/DDBJ databases">
        <title>Alkalimonas sp., MEB108 novel, alkaliphilic bacterium isolated from Lonar Lake, India.</title>
        <authorList>
            <person name="Joshi A."/>
            <person name="Thite S."/>
        </authorList>
    </citation>
    <scope>NUCLEOTIDE SEQUENCE [LARGE SCALE GENOMIC DNA]</scope>
    <source>
        <strain evidence="2 3">MEB108</strain>
    </source>
</reference>
<dbReference type="InterPro" id="IPR003446">
    <property type="entry name" value="Plasmid_replication_init_RepA"/>
</dbReference>
<sequence length="252" mass="28863">MPVAKNPAPLFKAPSHHKPRTAFQKKCINYARTKDLGRWEGFYLLNKAAIGRKRRFKKILRDCMQQVAIAMLHYVNVADLTVRASVERLSNDCGITTTSKAGNISISRASRLIKLLEKLGFIITENFRPPNSRHYLPKFIMLTARFFLWIGIREDELLNAQNQANQNLSARPDKAMLIKRHFNNALSAREQQLKIAKWKQLGQKLSGLSVDQKRQQIAKRLVQQNGRDAYPSVEKLIIAVSQKLSYIAKLLK</sequence>
<keyword evidence="1" id="KW-0235">DNA replication</keyword>
<protein>
    <submittedName>
        <fullName evidence="2">Plasmid replication initiator RepA</fullName>
    </submittedName>
</protein>
<name>A0ABU7J653_9GAMM</name>
<dbReference type="RefSeq" id="WP_330128518.1">
    <property type="nucleotide sequence ID" value="NZ_JAUHLI010000007.1"/>
</dbReference>
<accession>A0ABU7J653</accession>
<evidence type="ECO:0000256" key="1">
    <source>
        <dbReference type="ARBA" id="ARBA00022705"/>
    </source>
</evidence>
<dbReference type="EMBL" id="JAUHLI010000007">
    <property type="protein sequence ID" value="MEE2001415.1"/>
    <property type="molecule type" value="Genomic_DNA"/>
</dbReference>
<gene>
    <name evidence="2" type="primary">repA</name>
    <name evidence="2" type="ORF">QWY20_08110</name>
</gene>
<proteinExistence type="predicted"/>
<dbReference type="Proteomes" id="UP001336314">
    <property type="component" value="Unassembled WGS sequence"/>
</dbReference>
<evidence type="ECO:0000313" key="2">
    <source>
        <dbReference type="EMBL" id="MEE2001415.1"/>
    </source>
</evidence>
<keyword evidence="3" id="KW-1185">Reference proteome</keyword>
<dbReference type="Pfam" id="PF02387">
    <property type="entry name" value="IncFII_repA"/>
    <property type="match status" value="1"/>
</dbReference>
<dbReference type="NCBIfam" id="NF040977">
    <property type="entry name" value="RepA_IncFII_LM"/>
    <property type="match status" value="1"/>
</dbReference>
<evidence type="ECO:0000313" key="3">
    <source>
        <dbReference type="Proteomes" id="UP001336314"/>
    </source>
</evidence>
<organism evidence="2 3">
    <name type="scientific">Alkalimonas cellulosilytica</name>
    <dbReference type="NCBI Taxonomy" id="3058395"/>
    <lineage>
        <taxon>Bacteria</taxon>
        <taxon>Pseudomonadati</taxon>
        <taxon>Pseudomonadota</taxon>
        <taxon>Gammaproteobacteria</taxon>
        <taxon>Alkalimonas</taxon>
    </lineage>
</organism>
<comment type="caution">
    <text evidence="2">The sequence shown here is derived from an EMBL/GenBank/DDBJ whole genome shotgun (WGS) entry which is preliminary data.</text>
</comment>